<evidence type="ECO:0000256" key="7">
    <source>
        <dbReference type="ARBA" id="ARBA00022679"/>
    </source>
</evidence>
<comment type="caution">
    <text evidence="16">The sequence shown here is derived from an EMBL/GenBank/DDBJ whole genome shotgun (WGS) entry which is preliminary data.</text>
</comment>
<protein>
    <recommendedName>
        <fullName evidence="6 12">Phosphoglycerate kinase</fullName>
        <ecNumber evidence="5 12">2.7.2.3</ecNumber>
    </recommendedName>
</protein>
<dbReference type="HAMAP" id="MF_00145">
    <property type="entry name" value="Phosphoglyc_kinase"/>
    <property type="match status" value="1"/>
</dbReference>
<evidence type="ECO:0000256" key="15">
    <source>
        <dbReference type="RuleBase" id="RU000532"/>
    </source>
</evidence>
<dbReference type="PANTHER" id="PTHR11406:SF23">
    <property type="entry name" value="PHOSPHOGLYCERATE KINASE 1, CHLOROPLASTIC-RELATED"/>
    <property type="match status" value="1"/>
</dbReference>
<dbReference type="Proteomes" id="UP000294614">
    <property type="component" value="Unassembled WGS sequence"/>
</dbReference>
<evidence type="ECO:0000256" key="2">
    <source>
        <dbReference type="ARBA" id="ARBA00004838"/>
    </source>
</evidence>
<dbReference type="GO" id="GO:0043531">
    <property type="term" value="F:ADP binding"/>
    <property type="evidence" value="ECO:0007669"/>
    <property type="project" value="TreeGrafter"/>
</dbReference>
<reference evidence="16 17" key="1">
    <citation type="submission" date="2019-03" db="EMBL/GenBank/DDBJ databases">
        <title>Genomic Encyclopedia of Type Strains, Phase IV (KMG-IV): sequencing the most valuable type-strain genomes for metagenomic binning, comparative biology and taxonomic classification.</title>
        <authorList>
            <person name="Goeker M."/>
        </authorList>
    </citation>
    <scope>NUCLEOTIDE SEQUENCE [LARGE SCALE GENOMIC DNA]</scope>
    <source>
        <strain evidence="16 17">DSM 24984</strain>
    </source>
</reference>
<evidence type="ECO:0000256" key="9">
    <source>
        <dbReference type="ARBA" id="ARBA00022777"/>
    </source>
</evidence>
<feature type="binding site" evidence="12 13">
    <location>
        <begin position="20"/>
        <end position="22"/>
    </location>
    <ligand>
        <name>substrate</name>
    </ligand>
</feature>
<keyword evidence="12" id="KW-0963">Cytoplasm</keyword>
<dbReference type="GO" id="GO:0005829">
    <property type="term" value="C:cytosol"/>
    <property type="evidence" value="ECO:0007669"/>
    <property type="project" value="TreeGrafter"/>
</dbReference>
<dbReference type="Gene3D" id="3.40.50.1260">
    <property type="entry name" value="Phosphoglycerate kinase, N-terminal domain"/>
    <property type="match status" value="2"/>
</dbReference>
<feature type="binding site" evidence="13">
    <location>
        <position position="116"/>
    </location>
    <ligand>
        <name>(2R)-3-phosphoglycerate</name>
        <dbReference type="ChEBI" id="CHEBI:58272"/>
    </ligand>
</feature>
<feature type="binding site" evidence="12">
    <location>
        <position position="289"/>
    </location>
    <ligand>
        <name>ATP</name>
        <dbReference type="ChEBI" id="CHEBI:30616"/>
    </ligand>
</feature>
<evidence type="ECO:0000256" key="12">
    <source>
        <dbReference type="HAMAP-Rule" id="MF_00145"/>
    </source>
</evidence>
<dbReference type="PIRSF" id="PIRSF000724">
    <property type="entry name" value="Pgk"/>
    <property type="match status" value="1"/>
</dbReference>
<feature type="binding site" evidence="12">
    <location>
        <position position="149"/>
    </location>
    <ligand>
        <name>substrate</name>
    </ligand>
</feature>
<organism evidence="16 17">
    <name type="scientific">Seleniivibrio woodruffii</name>
    <dbReference type="NCBI Taxonomy" id="1078050"/>
    <lineage>
        <taxon>Bacteria</taxon>
        <taxon>Pseudomonadati</taxon>
        <taxon>Deferribacterota</taxon>
        <taxon>Deferribacteres</taxon>
        <taxon>Deferribacterales</taxon>
        <taxon>Geovibrionaceae</taxon>
        <taxon>Seleniivibrio</taxon>
    </lineage>
</organism>
<dbReference type="SUPFAM" id="SSF53748">
    <property type="entry name" value="Phosphoglycerate kinase"/>
    <property type="match status" value="1"/>
</dbReference>
<keyword evidence="9 12" id="KW-0418">Kinase</keyword>
<dbReference type="FunFam" id="3.40.50.1260:FF:000003">
    <property type="entry name" value="Phosphoglycerate kinase"/>
    <property type="match status" value="1"/>
</dbReference>
<evidence type="ECO:0000256" key="3">
    <source>
        <dbReference type="ARBA" id="ARBA00008982"/>
    </source>
</evidence>
<feature type="binding site" evidence="12 13">
    <location>
        <begin position="58"/>
        <end position="61"/>
    </location>
    <ligand>
        <name>substrate</name>
    </ligand>
</feature>
<feature type="binding site" evidence="12 14">
    <location>
        <begin position="346"/>
        <end position="349"/>
    </location>
    <ligand>
        <name>ATP</name>
        <dbReference type="ChEBI" id="CHEBI:30616"/>
    </ligand>
</feature>
<accession>A0A4R1KCH2</accession>
<dbReference type="EMBL" id="SMGG01000003">
    <property type="protein sequence ID" value="TCK61847.1"/>
    <property type="molecule type" value="Genomic_DNA"/>
</dbReference>
<feature type="binding site" evidence="12">
    <location>
        <position position="116"/>
    </location>
    <ligand>
        <name>substrate</name>
    </ligand>
</feature>
<evidence type="ECO:0000256" key="11">
    <source>
        <dbReference type="ARBA" id="ARBA00023152"/>
    </source>
</evidence>
<comment type="similarity">
    <text evidence="3 12 15">Belongs to the phosphoglycerate kinase family.</text>
</comment>
<feature type="binding site" evidence="12 14">
    <location>
        <position position="200"/>
    </location>
    <ligand>
        <name>ATP</name>
        <dbReference type="ChEBI" id="CHEBI:30616"/>
    </ligand>
</feature>
<dbReference type="AlphaFoldDB" id="A0A4R1KCH2"/>
<comment type="pathway">
    <text evidence="2 12">Carbohydrate degradation; glycolysis; pyruvate from D-glyceraldehyde 3-phosphate: step 2/5.</text>
</comment>
<comment type="subcellular location">
    <subcellularLocation>
        <location evidence="12">Cytoplasm</location>
    </subcellularLocation>
</comment>
<dbReference type="PRINTS" id="PR00477">
    <property type="entry name" value="PHGLYCKINASE"/>
</dbReference>
<proteinExistence type="inferred from homology"/>
<dbReference type="OrthoDB" id="9808460at2"/>
<keyword evidence="11 12" id="KW-0324">Glycolysis</keyword>
<evidence type="ECO:0000256" key="8">
    <source>
        <dbReference type="ARBA" id="ARBA00022741"/>
    </source>
</evidence>
<keyword evidence="17" id="KW-1185">Reference proteome</keyword>
<evidence type="ECO:0000256" key="6">
    <source>
        <dbReference type="ARBA" id="ARBA00016471"/>
    </source>
</evidence>
<dbReference type="PROSITE" id="PS00111">
    <property type="entry name" value="PGLYCERATE_KINASE"/>
    <property type="match status" value="1"/>
</dbReference>
<keyword evidence="8 12" id="KW-0547">Nucleotide-binding</keyword>
<dbReference type="RefSeq" id="WP_132871466.1">
    <property type="nucleotide sequence ID" value="NZ_JAJUHT010000002.1"/>
</dbReference>
<evidence type="ECO:0000256" key="4">
    <source>
        <dbReference type="ARBA" id="ARBA00011245"/>
    </source>
</evidence>
<feature type="binding site" evidence="12 14">
    <location>
        <position position="320"/>
    </location>
    <ligand>
        <name>ATP</name>
        <dbReference type="ChEBI" id="CHEBI:30616"/>
    </ligand>
</feature>
<dbReference type="CDD" id="cd00318">
    <property type="entry name" value="Phosphoglycerate_kinase"/>
    <property type="match status" value="1"/>
</dbReference>
<dbReference type="PANTHER" id="PTHR11406">
    <property type="entry name" value="PHOSPHOGLYCERATE KINASE"/>
    <property type="match status" value="1"/>
</dbReference>
<name>A0A4R1KCH2_9BACT</name>
<dbReference type="GO" id="GO:0004618">
    <property type="term" value="F:phosphoglycerate kinase activity"/>
    <property type="evidence" value="ECO:0007669"/>
    <property type="project" value="UniProtKB-UniRule"/>
</dbReference>
<comment type="subunit">
    <text evidence="4 12">Monomer.</text>
</comment>
<feature type="binding site" evidence="13">
    <location>
        <position position="149"/>
    </location>
    <ligand>
        <name>(2R)-3-phosphoglycerate</name>
        <dbReference type="ChEBI" id="CHEBI:58272"/>
    </ligand>
</feature>
<sequence>MAKSIKDLNLKGKRVFIRVDFNVPVKGGVVKDDTRIVEAMKTINYAKGQGAKVILASHLGRPKGEKNPDYSLAPVAQYVSEKFFPVLFVSDCIGETVADAVAEMKDGEVALLENLRFYKGEEKNDPEFVKALAANADVYINDAFGTCHRKHASTYGMAELIADKAAGFLVEKEIQYFSQLVKNPARPFGAIVGGAKVSDKIGVIKSLLELADNIFVGGAMAYTFLKYQGFTVGTSLVEDDQLNVVEEILAVAKKKQVKIFLPLDHVVAAEFNGAPVACDGQNIADGFMGLDIGPKTAELYIHELNRCKTILWNGPMGVFENPSFAEGTFSIARALGAAEGIVVVGGGDSVAAVNQAGVANMIDHISTGGGASLEFIEFGSLPGIDILG</sequence>
<comment type="catalytic activity">
    <reaction evidence="1 12 15">
        <text>(2R)-3-phosphoglycerate + ATP = (2R)-3-phospho-glyceroyl phosphate + ADP</text>
        <dbReference type="Rhea" id="RHEA:14801"/>
        <dbReference type="ChEBI" id="CHEBI:30616"/>
        <dbReference type="ChEBI" id="CHEBI:57604"/>
        <dbReference type="ChEBI" id="CHEBI:58272"/>
        <dbReference type="ChEBI" id="CHEBI:456216"/>
        <dbReference type="EC" id="2.7.2.3"/>
    </reaction>
</comment>
<dbReference type="FunFam" id="3.40.50.1260:FF:000006">
    <property type="entry name" value="Phosphoglycerate kinase"/>
    <property type="match status" value="1"/>
</dbReference>
<dbReference type="InterPro" id="IPR036043">
    <property type="entry name" value="Phosphoglycerate_kinase_sf"/>
</dbReference>
<dbReference type="GO" id="GO:0006096">
    <property type="term" value="P:glycolytic process"/>
    <property type="evidence" value="ECO:0007669"/>
    <property type="project" value="UniProtKB-UniRule"/>
</dbReference>
<evidence type="ECO:0000256" key="13">
    <source>
        <dbReference type="PIRSR" id="PIRSR000724-1"/>
    </source>
</evidence>
<keyword evidence="10 12" id="KW-0067">ATP-binding</keyword>
<evidence type="ECO:0000256" key="14">
    <source>
        <dbReference type="PIRSR" id="PIRSR000724-2"/>
    </source>
</evidence>
<evidence type="ECO:0000313" key="17">
    <source>
        <dbReference type="Proteomes" id="UP000294614"/>
    </source>
</evidence>
<dbReference type="Pfam" id="PF00162">
    <property type="entry name" value="PGK"/>
    <property type="match status" value="1"/>
</dbReference>
<gene>
    <name evidence="12" type="primary">pgk</name>
    <name evidence="16" type="ORF">C8D98_0353</name>
</gene>
<keyword evidence="7 12" id="KW-0808">Transferase</keyword>
<dbReference type="EC" id="2.7.2.3" evidence="5 12"/>
<dbReference type="InterPro" id="IPR015911">
    <property type="entry name" value="Phosphoglycerate_kinase_CS"/>
</dbReference>
<feature type="binding site" evidence="13">
    <location>
        <position position="35"/>
    </location>
    <ligand>
        <name>(2R)-3-phosphoglycerate</name>
        <dbReference type="ChEBI" id="CHEBI:58272"/>
    </ligand>
</feature>
<dbReference type="GO" id="GO:0005524">
    <property type="term" value="F:ATP binding"/>
    <property type="evidence" value="ECO:0007669"/>
    <property type="project" value="UniProtKB-KW"/>
</dbReference>
<evidence type="ECO:0000256" key="1">
    <source>
        <dbReference type="ARBA" id="ARBA00000642"/>
    </source>
</evidence>
<evidence type="ECO:0000256" key="5">
    <source>
        <dbReference type="ARBA" id="ARBA00013061"/>
    </source>
</evidence>
<dbReference type="InterPro" id="IPR001576">
    <property type="entry name" value="Phosphoglycerate_kinase"/>
</dbReference>
<feature type="binding site" evidence="12">
    <location>
        <position position="35"/>
    </location>
    <ligand>
        <name>substrate</name>
    </ligand>
</feature>
<dbReference type="InterPro" id="IPR015824">
    <property type="entry name" value="Phosphoglycerate_kinase_N"/>
</dbReference>
<evidence type="ECO:0000256" key="10">
    <source>
        <dbReference type="ARBA" id="ARBA00022840"/>
    </source>
</evidence>
<evidence type="ECO:0000313" key="16">
    <source>
        <dbReference type="EMBL" id="TCK61847.1"/>
    </source>
</evidence>
<dbReference type="UniPathway" id="UPA00109">
    <property type="reaction ID" value="UER00185"/>
</dbReference>
<dbReference type="GO" id="GO:0006094">
    <property type="term" value="P:gluconeogenesis"/>
    <property type="evidence" value="ECO:0007669"/>
    <property type="project" value="TreeGrafter"/>
</dbReference>